<dbReference type="PANTHER" id="PTHR43463">
    <property type="entry name" value="NICOTINATE-NUCLEOTIDE--DIMETHYLBENZIMIDAZOLE PHOSPHORIBOSYLTRANSFERASE"/>
    <property type="match status" value="1"/>
</dbReference>
<sequence length="355" mass="37968">MKDLNEILEGIEGSCEHAKIKAKERLDNLAKPLGSLGQLEEIAIKLSGITGKISNPMINKQLIIMSADNGVVEEGVSSCPQNITAIQTINFIRGVTGVGVLAKHAGAKLKVVDIGINADIDYPGLYKRKIRKSTWNMAKGHAMTREEALKAIETGIDMVEEAVREGAQVLGTGEMGIGNTSTSSAIIMAFTGYDADRIVGKGSGLTEEGFENKKKIITQALRINEPDKNDPIDVLSKVGGFDIGGMAGCFIGAAYYRLPILIDGLISAAAALLAYKLNPLAADYMFTSHCSAEPGYKTIIEILGLKPMLNLDMRLGEGSGCAIAFNILEAADKVITNMATFEEASIKNDYLIDIR</sequence>
<dbReference type="GO" id="GO:0008939">
    <property type="term" value="F:nicotinate-nucleotide-dimethylbenzimidazole phosphoribosyltransferase activity"/>
    <property type="evidence" value="ECO:0007669"/>
    <property type="project" value="UniProtKB-EC"/>
</dbReference>
<keyword evidence="6 11" id="KW-0169">Cobalamin biosynthesis</keyword>
<evidence type="ECO:0000256" key="3">
    <source>
        <dbReference type="ARBA" id="ARBA00007110"/>
    </source>
</evidence>
<evidence type="ECO:0000256" key="1">
    <source>
        <dbReference type="ARBA" id="ARBA00002197"/>
    </source>
</evidence>
<evidence type="ECO:0000313" key="12">
    <source>
        <dbReference type="EMBL" id="MCQ1528194.1"/>
    </source>
</evidence>
<protein>
    <recommendedName>
        <fullName evidence="5 11">Nicotinate-nucleotide--dimethylbenzimidazole phosphoribosyltransferase</fullName>
        <shortName evidence="11">NN:DBI PRT</shortName>
        <ecNumber evidence="4 11">2.4.2.21</ecNumber>
    </recommendedName>
    <alternativeName>
        <fullName evidence="9 11">N(1)-alpha-phosphoribosyltransferase</fullName>
    </alternativeName>
</protein>
<evidence type="ECO:0000256" key="9">
    <source>
        <dbReference type="ARBA" id="ARBA00030686"/>
    </source>
</evidence>
<evidence type="ECO:0000256" key="10">
    <source>
        <dbReference type="ARBA" id="ARBA00047340"/>
    </source>
</evidence>
<keyword evidence="13" id="KW-1185">Reference proteome</keyword>
<comment type="function">
    <text evidence="1 11">Catalyzes the synthesis of alpha-ribazole-5'-phosphate from nicotinate mononucleotide (NAMN) and 5,6-dimethylbenzimidazole (DMB).</text>
</comment>
<organism evidence="12 13">
    <name type="scientific">Lutispora saccharofermentans</name>
    <dbReference type="NCBI Taxonomy" id="3024236"/>
    <lineage>
        <taxon>Bacteria</taxon>
        <taxon>Bacillati</taxon>
        <taxon>Bacillota</taxon>
        <taxon>Clostridia</taxon>
        <taxon>Lutisporales</taxon>
        <taxon>Lutisporaceae</taxon>
        <taxon>Lutispora</taxon>
    </lineage>
</organism>
<dbReference type="Pfam" id="PF02277">
    <property type="entry name" value="DBI_PRT"/>
    <property type="match status" value="1"/>
</dbReference>
<dbReference type="Proteomes" id="UP001651880">
    <property type="component" value="Unassembled WGS sequence"/>
</dbReference>
<dbReference type="NCBIfam" id="TIGR03160">
    <property type="entry name" value="cobT_DBIPRT"/>
    <property type="match status" value="1"/>
</dbReference>
<evidence type="ECO:0000256" key="11">
    <source>
        <dbReference type="HAMAP-Rule" id="MF_00230"/>
    </source>
</evidence>
<evidence type="ECO:0000256" key="7">
    <source>
        <dbReference type="ARBA" id="ARBA00022676"/>
    </source>
</evidence>
<name>A0ABT1NAB8_9FIRM</name>
<comment type="similarity">
    <text evidence="3 11">Belongs to the CobT family.</text>
</comment>
<evidence type="ECO:0000313" key="13">
    <source>
        <dbReference type="Proteomes" id="UP001651880"/>
    </source>
</evidence>
<comment type="pathway">
    <text evidence="2 11">Nucleoside biosynthesis; alpha-ribazole biosynthesis; alpha-ribazole from 5,6-dimethylbenzimidazole: step 1/2.</text>
</comment>
<dbReference type="InterPro" id="IPR003200">
    <property type="entry name" value="Nict_dMeBzImd_PRibTrfase"/>
</dbReference>
<dbReference type="Gene3D" id="3.40.50.10210">
    <property type="match status" value="1"/>
</dbReference>
<dbReference type="InterPro" id="IPR023195">
    <property type="entry name" value="Nict_dMeBzImd_PRibTrfase_N"/>
</dbReference>
<keyword evidence="8 11" id="KW-0808">Transferase</keyword>
<keyword evidence="7 11" id="KW-0328">Glycosyltransferase</keyword>
<proteinExistence type="inferred from homology"/>
<dbReference type="SUPFAM" id="SSF52733">
    <property type="entry name" value="Nicotinate mononucleotide:5,6-dimethylbenzimidazole phosphoribosyltransferase (CobT)"/>
    <property type="match status" value="1"/>
</dbReference>
<dbReference type="PANTHER" id="PTHR43463:SF1">
    <property type="entry name" value="NICOTINATE-NUCLEOTIDE--DIMETHYLBENZIMIDAZOLE PHOSPHORIBOSYLTRANSFERASE"/>
    <property type="match status" value="1"/>
</dbReference>
<dbReference type="CDD" id="cd02439">
    <property type="entry name" value="DMB-PRT_CobT"/>
    <property type="match status" value="1"/>
</dbReference>
<gene>
    <name evidence="11 12" type="primary">cobT</name>
    <name evidence="12" type="ORF">LJD61_01330</name>
</gene>
<comment type="caution">
    <text evidence="12">The sequence shown here is derived from an EMBL/GenBank/DDBJ whole genome shotgun (WGS) entry which is preliminary data.</text>
</comment>
<dbReference type="Gene3D" id="1.10.1610.10">
    <property type="match status" value="1"/>
</dbReference>
<dbReference type="InterPro" id="IPR017846">
    <property type="entry name" value="Nict_dMeBzImd_PRibTrfase_bact"/>
</dbReference>
<evidence type="ECO:0000256" key="5">
    <source>
        <dbReference type="ARBA" id="ARBA00015486"/>
    </source>
</evidence>
<evidence type="ECO:0000256" key="8">
    <source>
        <dbReference type="ARBA" id="ARBA00022679"/>
    </source>
</evidence>
<evidence type="ECO:0000256" key="4">
    <source>
        <dbReference type="ARBA" id="ARBA00011991"/>
    </source>
</evidence>
<dbReference type="EMBL" id="JAJEKE010000001">
    <property type="protein sequence ID" value="MCQ1528194.1"/>
    <property type="molecule type" value="Genomic_DNA"/>
</dbReference>
<evidence type="ECO:0000256" key="2">
    <source>
        <dbReference type="ARBA" id="ARBA00005049"/>
    </source>
</evidence>
<reference evidence="12 13" key="1">
    <citation type="submission" date="2021-10" db="EMBL/GenBank/DDBJ databases">
        <title>Lutispora strain m25 sp. nov., a thermophilic, non-spore-forming bacterium isolated from a lab-scale methanogenic bioreactor digesting anaerobic sludge.</title>
        <authorList>
            <person name="El Houari A."/>
            <person name="Mcdonald J."/>
        </authorList>
    </citation>
    <scope>NUCLEOTIDE SEQUENCE [LARGE SCALE GENOMIC DNA]</scope>
    <source>
        <strain evidence="13">m25</strain>
    </source>
</reference>
<dbReference type="HAMAP" id="MF_00230">
    <property type="entry name" value="CobT"/>
    <property type="match status" value="1"/>
</dbReference>
<feature type="active site" description="Proton acceptor" evidence="11">
    <location>
        <position position="317"/>
    </location>
</feature>
<dbReference type="InterPro" id="IPR036087">
    <property type="entry name" value="Nict_dMeBzImd_PRibTrfase_sf"/>
</dbReference>
<dbReference type="EC" id="2.4.2.21" evidence="4 11"/>
<evidence type="ECO:0000256" key="6">
    <source>
        <dbReference type="ARBA" id="ARBA00022573"/>
    </source>
</evidence>
<comment type="catalytic activity">
    <reaction evidence="10 11">
        <text>5,6-dimethylbenzimidazole + nicotinate beta-D-ribonucleotide = alpha-ribazole 5'-phosphate + nicotinate + H(+)</text>
        <dbReference type="Rhea" id="RHEA:11196"/>
        <dbReference type="ChEBI" id="CHEBI:15378"/>
        <dbReference type="ChEBI" id="CHEBI:15890"/>
        <dbReference type="ChEBI" id="CHEBI:32544"/>
        <dbReference type="ChEBI" id="CHEBI:57502"/>
        <dbReference type="ChEBI" id="CHEBI:57918"/>
        <dbReference type="EC" id="2.4.2.21"/>
    </reaction>
</comment>
<dbReference type="NCBIfam" id="NF000996">
    <property type="entry name" value="PRK00105.1"/>
    <property type="match status" value="1"/>
</dbReference>
<dbReference type="RefSeq" id="WP_255225689.1">
    <property type="nucleotide sequence ID" value="NZ_JAJEKE010000001.1"/>
</dbReference>
<accession>A0ABT1NAB8</accession>